<dbReference type="AlphaFoldDB" id="A0A8S1L9D1"/>
<name>A0A8S1L9D1_PARPR</name>
<proteinExistence type="predicted"/>
<sequence>MCFWREFVDQKSVKWNIQNYTRNQQEYYKIFFNCEDQFLKDSSKFNGEMSDIERNKQEDNLIYKIIKIIGDSFDDLKIKLLQKNRIIFSIVYSQLSLIAIELILDQQIIHKNIVKIIEIEFLLIFKEKQQKDDLKKIMDRIIHKWRQLQQL</sequence>
<dbReference type="EMBL" id="CAJJDM010000034">
    <property type="protein sequence ID" value="CAD8064137.1"/>
    <property type="molecule type" value="Genomic_DNA"/>
</dbReference>
<gene>
    <name evidence="1" type="ORF">PPRIM_AZ9-3.1.T0350315</name>
</gene>
<dbReference type="Proteomes" id="UP000688137">
    <property type="component" value="Unassembled WGS sequence"/>
</dbReference>
<comment type="caution">
    <text evidence="1">The sequence shown here is derived from an EMBL/GenBank/DDBJ whole genome shotgun (WGS) entry which is preliminary data.</text>
</comment>
<reference evidence="1" key="1">
    <citation type="submission" date="2021-01" db="EMBL/GenBank/DDBJ databases">
        <authorList>
            <consortium name="Genoscope - CEA"/>
            <person name="William W."/>
        </authorList>
    </citation>
    <scope>NUCLEOTIDE SEQUENCE</scope>
</reference>
<protein>
    <submittedName>
        <fullName evidence="1">Uncharacterized protein</fullName>
    </submittedName>
</protein>
<keyword evidence="2" id="KW-1185">Reference proteome</keyword>
<evidence type="ECO:0000313" key="2">
    <source>
        <dbReference type="Proteomes" id="UP000688137"/>
    </source>
</evidence>
<accession>A0A8S1L9D1</accession>
<evidence type="ECO:0000313" key="1">
    <source>
        <dbReference type="EMBL" id="CAD8064137.1"/>
    </source>
</evidence>
<organism evidence="1 2">
    <name type="scientific">Paramecium primaurelia</name>
    <dbReference type="NCBI Taxonomy" id="5886"/>
    <lineage>
        <taxon>Eukaryota</taxon>
        <taxon>Sar</taxon>
        <taxon>Alveolata</taxon>
        <taxon>Ciliophora</taxon>
        <taxon>Intramacronucleata</taxon>
        <taxon>Oligohymenophorea</taxon>
        <taxon>Peniculida</taxon>
        <taxon>Parameciidae</taxon>
        <taxon>Paramecium</taxon>
    </lineage>
</organism>